<name>A0A0H2XUH6_BURO1</name>
<dbReference type="AlphaFoldDB" id="A0A0H2XUH6"/>
<gene>
    <name evidence="2" type="ordered locus">Bcen_3255</name>
</gene>
<reference evidence="2" key="1">
    <citation type="submission" date="2006-05" db="EMBL/GenBank/DDBJ databases">
        <title>Complete sequence of chromosome 2 of Burkholderia cenocepacia AU 1054.</title>
        <authorList>
            <consortium name="US DOE Joint Genome Institute"/>
            <person name="Copeland A."/>
            <person name="Lucas S."/>
            <person name="Lapidus A."/>
            <person name="Barry K."/>
            <person name="Detter J.C."/>
            <person name="Glavina del Rio T."/>
            <person name="Hammon N."/>
            <person name="Israni S."/>
            <person name="Dalin E."/>
            <person name="Tice H."/>
            <person name="Pitluck S."/>
            <person name="Chain P."/>
            <person name="Malfatti S."/>
            <person name="Shin M."/>
            <person name="Vergez L."/>
            <person name="Schmutz J."/>
            <person name="Larimer F."/>
            <person name="Land M."/>
            <person name="Hauser L."/>
            <person name="Kyrpides N."/>
            <person name="Lykidis A."/>
            <person name="LiPuma J.J."/>
            <person name="Konstantinidis K."/>
            <person name="Tiedje J.M."/>
            <person name="Richardson P."/>
        </authorList>
    </citation>
    <scope>NUCLEOTIDE SEQUENCE [LARGE SCALE GENOMIC DNA]</scope>
    <source>
        <strain evidence="2">AU 1054</strain>
    </source>
</reference>
<evidence type="ECO:0000313" key="2">
    <source>
        <dbReference type="EMBL" id="ABF78150.1"/>
    </source>
</evidence>
<dbReference type="HOGENOM" id="CLU_1036968_0_0_4"/>
<dbReference type="SUPFAM" id="SSF109854">
    <property type="entry name" value="DinB/YfiT-like putative metalloenzymes"/>
    <property type="match status" value="1"/>
</dbReference>
<dbReference type="Pfam" id="PF12867">
    <property type="entry name" value="DinB_2"/>
    <property type="match status" value="1"/>
</dbReference>
<dbReference type="InterPro" id="IPR034660">
    <property type="entry name" value="DinB/YfiT-like"/>
</dbReference>
<accession>A0A0H2XUH6</accession>
<protein>
    <recommendedName>
        <fullName evidence="1">DinB-like domain-containing protein</fullName>
    </recommendedName>
</protein>
<sequence>MHSRFDRFRSTPLGAQLEALIEQPERYLEFAALSRVGVAAIGAIQDEIAHKFPEIETDTTARQFCGAMVADVMRRRGHEVVQARGRLGGALFSYGAVFSACPHRLPFADVVAALARMPARLAAYAAHVPAALATRRPAGTGFSLVEHACHLRDLDAVFAARIDAVRRAELPVIESVDGTALAAQRDYLAQPLDLAVAAFVSGRAALCATAAALEPAQLARCGLRDGIRRMSLDELVRELLDHDRTHGLELDELLAELELPPLPSAHAA</sequence>
<proteinExistence type="predicted"/>
<organism evidence="2">
    <name type="scientific">Burkholderia orbicola (strain AU 1054)</name>
    <dbReference type="NCBI Taxonomy" id="331271"/>
    <lineage>
        <taxon>Bacteria</taxon>
        <taxon>Pseudomonadati</taxon>
        <taxon>Pseudomonadota</taxon>
        <taxon>Betaproteobacteria</taxon>
        <taxon>Burkholderiales</taxon>
        <taxon>Burkholderiaceae</taxon>
        <taxon>Burkholderia</taxon>
        <taxon>Burkholderia cepacia complex</taxon>
        <taxon>Burkholderia orbicola</taxon>
    </lineage>
</organism>
<feature type="domain" description="DinB-like" evidence="1">
    <location>
        <begin position="113"/>
        <end position="249"/>
    </location>
</feature>
<dbReference type="EMBL" id="CP000379">
    <property type="protein sequence ID" value="ABF78150.1"/>
    <property type="molecule type" value="Genomic_DNA"/>
</dbReference>
<dbReference type="Gene3D" id="1.20.120.450">
    <property type="entry name" value="dinb family like domain"/>
    <property type="match status" value="1"/>
</dbReference>
<evidence type="ECO:0000259" key="1">
    <source>
        <dbReference type="Pfam" id="PF12867"/>
    </source>
</evidence>
<dbReference type="InterPro" id="IPR024775">
    <property type="entry name" value="DinB-like"/>
</dbReference>